<dbReference type="PANTHER" id="PTHR48053:SF126">
    <property type="entry name" value="MDIS1-INTERACTING RECEPTOR LIKE KINASE 2-LIKE ISOFORM X1"/>
    <property type="match status" value="1"/>
</dbReference>
<protein>
    <submittedName>
        <fullName evidence="6">Leucine Rich Repeat</fullName>
    </submittedName>
</protein>
<feature type="compositionally biased region" description="Polar residues" evidence="4">
    <location>
        <begin position="173"/>
        <end position="183"/>
    </location>
</feature>
<accession>A0A9N8EQ16</accession>
<dbReference type="AlphaFoldDB" id="A0A9N8EQ16"/>
<dbReference type="InterPro" id="IPR001611">
    <property type="entry name" value="Leu-rich_rpt"/>
</dbReference>
<dbReference type="Pfam" id="PF00560">
    <property type="entry name" value="LRR_1"/>
    <property type="match status" value="2"/>
</dbReference>
<evidence type="ECO:0000256" key="3">
    <source>
        <dbReference type="ARBA" id="ARBA00022737"/>
    </source>
</evidence>
<keyword evidence="3" id="KW-0677">Repeat</keyword>
<feature type="region of interest" description="Disordered" evidence="4">
    <location>
        <begin position="156"/>
        <end position="191"/>
    </location>
</feature>
<dbReference type="Gene3D" id="3.80.10.10">
    <property type="entry name" value="Ribonuclease Inhibitor"/>
    <property type="match status" value="2"/>
</dbReference>
<keyword evidence="7" id="KW-1185">Reference proteome</keyword>
<evidence type="ECO:0000256" key="2">
    <source>
        <dbReference type="ARBA" id="ARBA00022729"/>
    </source>
</evidence>
<keyword evidence="2" id="KW-0732">Signal</keyword>
<dbReference type="InterPro" id="IPR032675">
    <property type="entry name" value="LRR_dom_sf"/>
</dbReference>
<reference evidence="6" key="1">
    <citation type="submission" date="2020-06" db="EMBL/GenBank/DDBJ databases">
        <authorList>
            <consortium name="Plant Systems Biology data submission"/>
        </authorList>
    </citation>
    <scope>NUCLEOTIDE SEQUENCE</scope>
    <source>
        <strain evidence="6">D6</strain>
    </source>
</reference>
<dbReference type="OrthoDB" id="2015831at2759"/>
<name>A0A9N8EQ16_9STRA</name>
<evidence type="ECO:0000256" key="1">
    <source>
        <dbReference type="ARBA" id="ARBA00004167"/>
    </source>
</evidence>
<dbReference type="InterPro" id="IPR051716">
    <property type="entry name" value="Plant_RL_S/T_kinase"/>
</dbReference>
<feature type="transmembrane region" description="Helical" evidence="5">
    <location>
        <begin position="232"/>
        <end position="253"/>
    </location>
</feature>
<evidence type="ECO:0000256" key="5">
    <source>
        <dbReference type="SAM" id="Phobius"/>
    </source>
</evidence>
<dbReference type="PANTHER" id="PTHR48053">
    <property type="entry name" value="LEUCINE RICH REPEAT FAMILY PROTEIN, EXPRESSED"/>
    <property type="match status" value="1"/>
</dbReference>
<dbReference type="EMBL" id="CAICTM010001567">
    <property type="protein sequence ID" value="CAB9524688.1"/>
    <property type="molecule type" value="Genomic_DNA"/>
</dbReference>
<evidence type="ECO:0000313" key="6">
    <source>
        <dbReference type="EMBL" id="CAB9524688.1"/>
    </source>
</evidence>
<comment type="caution">
    <text evidence="6">The sequence shown here is derived from an EMBL/GenBank/DDBJ whole genome shotgun (WGS) entry which is preliminary data.</text>
</comment>
<dbReference type="Proteomes" id="UP001153069">
    <property type="component" value="Unassembled WGS sequence"/>
</dbReference>
<organism evidence="6 7">
    <name type="scientific">Seminavis robusta</name>
    <dbReference type="NCBI Taxonomy" id="568900"/>
    <lineage>
        <taxon>Eukaryota</taxon>
        <taxon>Sar</taxon>
        <taxon>Stramenopiles</taxon>
        <taxon>Ochrophyta</taxon>
        <taxon>Bacillariophyta</taxon>
        <taxon>Bacillariophyceae</taxon>
        <taxon>Bacillariophycidae</taxon>
        <taxon>Naviculales</taxon>
        <taxon>Naviculaceae</taxon>
        <taxon>Seminavis</taxon>
    </lineage>
</organism>
<dbReference type="FunFam" id="3.80.10.10:FF:000383">
    <property type="entry name" value="Leucine-rich repeat receptor protein kinase EMS1"/>
    <property type="match status" value="1"/>
</dbReference>
<proteinExistence type="predicted"/>
<comment type="subcellular location">
    <subcellularLocation>
        <location evidence="1">Membrane</location>
        <topology evidence="1">Single-pass membrane protein</topology>
    </subcellularLocation>
</comment>
<keyword evidence="5" id="KW-0472">Membrane</keyword>
<evidence type="ECO:0000313" key="7">
    <source>
        <dbReference type="Proteomes" id="UP001153069"/>
    </source>
</evidence>
<gene>
    <name evidence="6" type="ORF">SEMRO_1569_G283150.1</name>
</gene>
<dbReference type="GO" id="GO:0016020">
    <property type="term" value="C:membrane"/>
    <property type="evidence" value="ECO:0007669"/>
    <property type="project" value="UniProtKB-SubCell"/>
</dbReference>
<keyword evidence="5" id="KW-0812">Transmembrane</keyword>
<sequence>MGVERGATEIVDEEAQVAKDDAVDCTRKFLAMEAAAAVEPLQAAAVGETMVDDTKSAKSAELVAAKRAVECEEQALFGSKNKKVLNGITKAEKKKLEEMEDTPLSEAMNVAESTDAFDPIDGIMAMPTSRTNVDQEGPGAYARSGRPIFHHDAEMGDGATSSVPELGSPSPMPMNNTEEVTSSAPPPPQNAGLAVANRVHEVLPQDLPQAHNYDAGQQSARKRQLDQTQFRTFILLLVILLIAITVIIVAVLVPANNNEDPFNPEQPPNQIQESEFPTGAPTILAETWQGLPDYTLTALQDPVSPQARAYEWVLNDPHRTSYPQWKILQRFALAVFYFSTGGDRWILRKDWLDYNVDECSWYFRNFLSGVEDFFIHEGVTDTPSTLQIIDSVCDSQGRYMYIIFTENNMHGTLPPELSLLSDSLISLEVGSNQDLFGDIPSEIGLLTNLQQFYANRNQHSGQIPTEVGQLSHLQAIELGYNPFTGSLPSEMGNMQALSFLSVRQCDQMTGIMPTELYRLTNMVSLYIHGLDLVTSAKLLPDIGKLTKLENIKTYPLPFNTSIPTEIGLLTNMLRMNFWKSQITGSVPSELFLLTNMKRIDIDANALTGTIPTEFGLFPNLTMAWMDGNRFSGTVPGSIFENWGKLTLLAINNNDLEGPLPSEIGLLTSIEALRLSHNDFSGSIPSEFGLLNDLTELFLHDTNVTGNIPETLVDMGALEHLTLSNTSLTGSIPDGLCDRVWDMTYTCNEYYGGVYTICYDAERVNFTCSSTDLCGCDACGACNATG</sequence>
<evidence type="ECO:0000256" key="4">
    <source>
        <dbReference type="SAM" id="MobiDB-lite"/>
    </source>
</evidence>
<keyword evidence="5" id="KW-1133">Transmembrane helix</keyword>
<dbReference type="SUPFAM" id="SSF52058">
    <property type="entry name" value="L domain-like"/>
    <property type="match status" value="1"/>
</dbReference>